<keyword evidence="5" id="KW-1185">Reference proteome</keyword>
<keyword evidence="1 2" id="KW-0175">Coiled coil</keyword>
<feature type="region of interest" description="Disordered" evidence="3">
    <location>
        <begin position="881"/>
        <end position="913"/>
    </location>
</feature>
<feature type="coiled-coil region" evidence="2">
    <location>
        <begin position="497"/>
        <end position="613"/>
    </location>
</feature>
<dbReference type="PANTHER" id="PTHR23160">
    <property type="entry name" value="SYNAPTONEMAL COMPLEX PROTEIN-RELATED"/>
    <property type="match status" value="1"/>
</dbReference>
<evidence type="ECO:0000313" key="4">
    <source>
        <dbReference type="EMBL" id="KAK7301212.1"/>
    </source>
</evidence>
<dbReference type="Proteomes" id="UP001359559">
    <property type="component" value="Unassembled WGS sequence"/>
</dbReference>
<evidence type="ECO:0000256" key="3">
    <source>
        <dbReference type="SAM" id="MobiDB-lite"/>
    </source>
</evidence>
<evidence type="ECO:0000256" key="1">
    <source>
        <dbReference type="ARBA" id="ARBA00023054"/>
    </source>
</evidence>
<dbReference type="AlphaFoldDB" id="A0AAN9JL72"/>
<dbReference type="SUPFAM" id="SSF57997">
    <property type="entry name" value="Tropomyosin"/>
    <property type="match status" value="1"/>
</dbReference>
<evidence type="ECO:0000256" key="2">
    <source>
        <dbReference type="SAM" id="Coils"/>
    </source>
</evidence>
<accession>A0AAN9JL72</accession>
<feature type="coiled-coil region" evidence="2">
    <location>
        <begin position="656"/>
        <end position="702"/>
    </location>
</feature>
<gene>
    <name evidence="4" type="ORF">RJT34_12073</name>
</gene>
<sequence length="913" mass="104758">MQKLGFPISKSLDRFKSLYGSASGTAKPLPSRPSSDSISSGSFANLKLTAEKLVKEQASLKTDLENANAKLKKSQEYIHALEEKLQNAFNENAKIKVKQKEDEKLWKGLESKFSSTKTLCDQLTETLQQLAGLVQDAERDKEMLENKLSASSEALDSLNKQMGGLSLKLDSSQETIRTRDNELEKLKIGAEEKEKFHRDEQCKLANVIQEKGENKLQIKISENLSGCVYHFISWNVGLNDNMIRNLEEMVTASRLTTETLNSKLGDAHLQLKDKEDEIKHHITSQEKLENEKIHLQLCNAGLIEKLDMSVKEIRNLEGSLQALAAHLLNLDKESQNLLNKLNEMNLLYSSCFKLVQQERETALKHAQYQYSELNKKFLILASEKNDIQIKNHELSKSVNELQKVHESIVVQHTEDSRLAAERIQSLGSEAEILISKKEEADVLISKLEEKAKILLESSRSSENQVQDLLLKVLTLETESKKNTERMQAEILKKSGDIGMLQKERMKLEQHADSLDKQINRLQSVLDEKEQCILQYKEQEKKLEDQITENLSLLTATESKLSESKKQYDQMVENKKLELSRHLKEISQRNDQAINEIKRKYELEKMEIVNMEKDKSGRAIAECKEESRQQLMRIQEEHTSLVTQMQQEHDKRQLDLIAEHNELLKRTQLQAENELREKTKFLRNDHEAQIKALRCELEDECQKLEEELYLQKSKEDRQRALLQLQWKVMSDKPKEDQEVNSKQVDLFSSQFLCLSPSSDTISVNLHVGAYSISSIKRRNSCGGKRSQHDLDSHYLEVTQTPVPKLLEKVENMKTGSAISIPKHHKKVTRHEYEVETSNGRTVTKKRKTRSTVMFQACICFSLKQDPRKQKIYTPTPGSVVKTIKGEGHRHPSNIGDLFSEGSLNPYADDPYAFD</sequence>
<organism evidence="4 5">
    <name type="scientific">Clitoria ternatea</name>
    <name type="common">Butterfly pea</name>
    <dbReference type="NCBI Taxonomy" id="43366"/>
    <lineage>
        <taxon>Eukaryota</taxon>
        <taxon>Viridiplantae</taxon>
        <taxon>Streptophyta</taxon>
        <taxon>Embryophyta</taxon>
        <taxon>Tracheophyta</taxon>
        <taxon>Spermatophyta</taxon>
        <taxon>Magnoliopsida</taxon>
        <taxon>eudicotyledons</taxon>
        <taxon>Gunneridae</taxon>
        <taxon>Pentapetalae</taxon>
        <taxon>rosids</taxon>
        <taxon>fabids</taxon>
        <taxon>Fabales</taxon>
        <taxon>Fabaceae</taxon>
        <taxon>Papilionoideae</taxon>
        <taxon>50 kb inversion clade</taxon>
        <taxon>NPAAA clade</taxon>
        <taxon>indigoferoid/millettioid clade</taxon>
        <taxon>Phaseoleae</taxon>
        <taxon>Clitoria</taxon>
    </lineage>
</organism>
<dbReference type="GO" id="GO:0007131">
    <property type="term" value="P:reciprocal meiotic recombination"/>
    <property type="evidence" value="ECO:0007669"/>
    <property type="project" value="TreeGrafter"/>
</dbReference>
<proteinExistence type="predicted"/>
<evidence type="ECO:0008006" key="6">
    <source>
        <dbReference type="Google" id="ProtNLM"/>
    </source>
</evidence>
<feature type="coiled-coil region" evidence="2">
    <location>
        <begin position="50"/>
        <end position="161"/>
    </location>
</feature>
<reference evidence="4 5" key="1">
    <citation type="submission" date="2024-01" db="EMBL/GenBank/DDBJ databases">
        <title>The genomes of 5 underutilized Papilionoideae crops provide insights into root nodulation and disease resistance.</title>
        <authorList>
            <person name="Yuan L."/>
        </authorList>
    </citation>
    <scope>NUCLEOTIDE SEQUENCE [LARGE SCALE GENOMIC DNA]</scope>
    <source>
        <strain evidence="4">LY-2023</strain>
        <tissue evidence="4">Leaf</tissue>
    </source>
</reference>
<comment type="caution">
    <text evidence="4">The sequence shown here is derived from an EMBL/GenBank/DDBJ whole genome shotgun (WGS) entry which is preliminary data.</text>
</comment>
<dbReference type="PANTHER" id="PTHR23160:SF3">
    <property type="entry name" value="SYNAPTONEMAL COMPLEX PROTEIN 1-RELATED"/>
    <property type="match status" value="1"/>
</dbReference>
<name>A0AAN9JL72_CLITE</name>
<protein>
    <recommendedName>
        <fullName evidence="6">Synaptonemal complex protein 1</fullName>
    </recommendedName>
</protein>
<dbReference type="EMBL" id="JAYKXN010000003">
    <property type="protein sequence ID" value="KAK7301212.1"/>
    <property type="molecule type" value="Genomic_DNA"/>
</dbReference>
<evidence type="ECO:0000313" key="5">
    <source>
        <dbReference type="Proteomes" id="UP001359559"/>
    </source>
</evidence>
<feature type="coiled-coil region" evidence="2">
    <location>
        <begin position="271"/>
        <end position="347"/>
    </location>
</feature>
<feature type="coiled-coil region" evidence="2">
    <location>
        <begin position="430"/>
        <end position="464"/>
    </location>
</feature>